<reference evidence="1 2" key="1">
    <citation type="journal article" date="2015" name="Genome Announc.">
        <title>Draft Genome Sequence of the Terrestrial Cyanobacterium Scytonema millei VB511283, Isolated from Eastern India.</title>
        <authorList>
            <person name="Sen D."/>
            <person name="Chandrababunaidu M.M."/>
            <person name="Singh D."/>
            <person name="Sanghi N."/>
            <person name="Ghorai A."/>
            <person name="Mishra G.P."/>
            <person name="Madduluri M."/>
            <person name="Adhikary S.P."/>
            <person name="Tripathy S."/>
        </authorList>
    </citation>
    <scope>NUCLEOTIDE SEQUENCE [LARGE SCALE GENOMIC DNA]</scope>
    <source>
        <strain evidence="1 2">VB511283</strain>
    </source>
</reference>
<accession>A0A9X5E8T1</accession>
<proteinExistence type="predicted"/>
<name>A0A9X5E8T1_9CYAN</name>
<comment type="caution">
    <text evidence="1">The sequence shown here is derived from an EMBL/GenBank/DDBJ whole genome shotgun (WGS) entry which is preliminary data.</text>
</comment>
<protein>
    <submittedName>
        <fullName evidence="1">Uncharacterized protein</fullName>
    </submittedName>
</protein>
<sequence>MLNSPKFYLNCIDSNALLLSDPYNDSSDSYELRVYPAHHTQGACPLDAVSSRRYAMVMERRIADSSAVVVV</sequence>
<organism evidence="1 2">
    <name type="scientific">Scytonema millei VB511283</name>
    <dbReference type="NCBI Taxonomy" id="1245923"/>
    <lineage>
        <taxon>Bacteria</taxon>
        <taxon>Bacillati</taxon>
        <taxon>Cyanobacteriota</taxon>
        <taxon>Cyanophyceae</taxon>
        <taxon>Nostocales</taxon>
        <taxon>Scytonemataceae</taxon>
        <taxon>Scytonema</taxon>
    </lineage>
</organism>
<dbReference type="Proteomes" id="UP000031532">
    <property type="component" value="Unassembled WGS sequence"/>
</dbReference>
<gene>
    <name evidence="1" type="ORF">QH73_0022330</name>
</gene>
<evidence type="ECO:0000313" key="2">
    <source>
        <dbReference type="Proteomes" id="UP000031532"/>
    </source>
</evidence>
<dbReference type="EMBL" id="JTJC03000008">
    <property type="protein sequence ID" value="NHC37342.1"/>
    <property type="molecule type" value="Genomic_DNA"/>
</dbReference>
<dbReference type="RefSeq" id="WP_132867473.1">
    <property type="nucleotide sequence ID" value="NZ_JTJC03000008.1"/>
</dbReference>
<keyword evidence="2" id="KW-1185">Reference proteome</keyword>
<dbReference type="AlphaFoldDB" id="A0A9X5E8T1"/>
<evidence type="ECO:0000313" key="1">
    <source>
        <dbReference type="EMBL" id="NHC37342.1"/>
    </source>
</evidence>